<sequence length="219" mass="24555">MAKFTLYVVRHGQTYFNVFNKLQGWSNSPLTQTGIENAIATGKRLADVDFKAAYCSDTGRAEKTMSLIYDQSHSFSTHPPVVSAFFREEFYGYYEGADVDKTWYLSGAPHGTPTFKDILNKYDMNHAKDFLKAADPFHLAENATEYWKRLNQGLQLITANNQLVDGDNVLLVSHGNTLLSLVDRFSEPGQFDVSQRPANGSITKIAVDGTQLHVISYNQ</sequence>
<dbReference type="GO" id="GO:0005829">
    <property type="term" value="C:cytosol"/>
    <property type="evidence" value="ECO:0007669"/>
    <property type="project" value="TreeGrafter"/>
</dbReference>
<evidence type="ECO:0000256" key="4">
    <source>
        <dbReference type="PIRSR" id="PIRSR613078-3"/>
    </source>
</evidence>
<dbReference type="EMBL" id="AYZI01000011">
    <property type="protein sequence ID" value="KRM89848.1"/>
    <property type="molecule type" value="Genomic_DNA"/>
</dbReference>
<dbReference type="PANTHER" id="PTHR46517">
    <property type="entry name" value="FRUCTOSE-2,6-BISPHOSPHATASE TIGAR"/>
    <property type="match status" value="1"/>
</dbReference>
<dbReference type="InterPro" id="IPR013078">
    <property type="entry name" value="His_Pase_superF_clade-1"/>
</dbReference>
<evidence type="ECO:0000313" key="5">
    <source>
        <dbReference type="EMBL" id="KRM89848.1"/>
    </source>
</evidence>
<keyword evidence="1" id="KW-0378">Hydrolase</keyword>
<feature type="binding site" evidence="3">
    <location>
        <position position="60"/>
    </location>
    <ligand>
        <name>substrate</name>
    </ligand>
</feature>
<name>A0A0R2CDS4_9LACO</name>
<feature type="binding site" evidence="3">
    <location>
        <begin position="175"/>
        <end position="176"/>
    </location>
    <ligand>
        <name>substrate</name>
    </ligand>
</feature>
<protein>
    <recommendedName>
        <fullName evidence="7">Phosphoglycerate mutase</fullName>
    </recommendedName>
</protein>
<evidence type="ECO:0000256" key="2">
    <source>
        <dbReference type="PIRSR" id="PIRSR613078-1"/>
    </source>
</evidence>
<accession>A0A0R2CDS4</accession>
<feature type="binding site" evidence="3">
    <location>
        <begin position="88"/>
        <end position="91"/>
    </location>
    <ligand>
        <name>substrate</name>
    </ligand>
</feature>
<dbReference type="RefSeq" id="WP_009166316.1">
    <property type="nucleotide sequence ID" value="NZ_AYZI01000011.1"/>
</dbReference>
<comment type="caution">
    <text evidence="5">The sequence shown here is derived from an EMBL/GenBank/DDBJ whole genome shotgun (WGS) entry which is preliminary data.</text>
</comment>
<dbReference type="Pfam" id="PF00300">
    <property type="entry name" value="His_Phos_1"/>
    <property type="match status" value="1"/>
</dbReference>
<dbReference type="Gene3D" id="3.40.50.1240">
    <property type="entry name" value="Phosphoglycerate mutase-like"/>
    <property type="match status" value="1"/>
</dbReference>
<feature type="site" description="Transition state stabilizer" evidence="4">
    <location>
        <position position="174"/>
    </location>
</feature>
<dbReference type="GO" id="GO:0045820">
    <property type="term" value="P:negative regulation of glycolytic process"/>
    <property type="evidence" value="ECO:0007669"/>
    <property type="project" value="TreeGrafter"/>
</dbReference>
<dbReference type="InterPro" id="IPR051695">
    <property type="entry name" value="Phosphoglycerate_Mutase"/>
</dbReference>
<dbReference type="AlphaFoldDB" id="A0A0R2CDS4"/>
<feature type="active site" description="Proton donor/acceptor" evidence="2">
    <location>
        <position position="88"/>
    </location>
</feature>
<gene>
    <name evidence="5" type="ORF">FC87_GL000262</name>
</gene>
<evidence type="ECO:0000256" key="3">
    <source>
        <dbReference type="PIRSR" id="PIRSR613078-2"/>
    </source>
</evidence>
<dbReference type="Proteomes" id="UP000051586">
    <property type="component" value="Unassembled WGS sequence"/>
</dbReference>
<dbReference type="SMART" id="SM00855">
    <property type="entry name" value="PGAM"/>
    <property type="match status" value="1"/>
</dbReference>
<evidence type="ECO:0000256" key="1">
    <source>
        <dbReference type="ARBA" id="ARBA00022801"/>
    </source>
</evidence>
<feature type="active site" description="Tele-phosphohistidine intermediate" evidence="2">
    <location>
        <position position="11"/>
    </location>
</feature>
<organism evidence="5 6">
    <name type="scientific">Fructilactobacillus florum DSM 22689 = JCM 16035</name>
    <dbReference type="NCBI Taxonomy" id="1423745"/>
    <lineage>
        <taxon>Bacteria</taxon>
        <taxon>Bacillati</taxon>
        <taxon>Bacillota</taxon>
        <taxon>Bacilli</taxon>
        <taxon>Lactobacillales</taxon>
        <taxon>Lactobacillaceae</taxon>
        <taxon>Fructilactobacillus</taxon>
    </lineage>
</organism>
<dbReference type="PANTHER" id="PTHR46517:SF1">
    <property type="entry name" value="FRUCTOSE-2,6-BISPHOSPHATASE TIGAR"/>
    <property type="match status" value="1"/>
</dbReference>
<proteinExistence type="predicted"/>
<dbReference type="InterPro" id="IPR029033">
    <property type="entry name" value="His_PPase_superfam"/>
</dbReference>
<evidence type="ECO:0008006" key="7">
    <source>
        <dbReference type="Google" id="ProtNLM"/>
    </source>
</evidence>
<dbReference type="GO" id="GO:0004331">
    <property type="term" value="F:fructose-2,6-bisphosphate 2-phosphatase activity"/>
    <property type="evidence" value="ECO:0007669"/>
    <property type="project" value="TreeGrafter"/>
</dbReference>
<dbReference type="STRING" id="1423745.GCA_001311215_01477"/>
<reference evidence="5 6" key="1">
    <citation type="journal article" date="2015" name="Genome Announc.">
        <title>Expanding the biotechnology potential of lactobacilli through comparative genomics of 213 strains and associated genera.</title>
        <authorList>
            <person name="Sun Z."/>
            <person name="Harris H.M."/>
            <person name="McCann A."/>
            <person name="Guo C."/>
            <person name="Argimon S."/>
            <person name="Zhang W."/>
            <person name="Yang X."/>
            <person name="Jeffery I.B."/>
            <person name="Cooney J.C."/>
            <person name="Kagawa T.F."/>
            <person name="Liu W."/>
            <person name="Song Y."/>
            <person name="Salvetti E."/>
            <person name="Wrobel A."/>
            <person name="Rasinkangas P."/>
            <person name="Parkhill J."/>
            <person name="Rea M.C."/>
            <person name="O'Sullivan O."/>
            <person name="Ritari J."/>
            <person name="Douillard F.P."/>
            <person name="Paul Ross R."/>
            <person name="Yang R."/>
            <person name="Briner A.E."/>
            <person name="Felis G.E."/>
            <person name="de Vos W.M."/>
            <person name="Barrangou R."/>
            <person name="Klaenhammer T.R."/>
            <person name="Caufield P.W."/>
            <person name="Cui Y."/>
            <person name="Zhang H."/>
            <person name="O'Toole P.W."/>
        </authorList>
    </citation>
    <scope>NUCLEOTIDE SEQUENCE [LARGE SCALE GENOMIC DNA]</scope>
    <source>
        <strain evidence="5 6">DSM 22689</strain>
    </source>
</reference>
<feature type="binding site" evidence="3">
    <location>
        <begin position="10"/>
        <end position="17"/>
    </location>
    <ligand>
        <name>substrate</name>
    </ligand>
</feature>
<evidence type="ECO:0000313" key="6">
    <source>
        <dbReference type="Proteomes" id="UP000051586"/>
    </source>
</evidence>
<dbReference type="SUPFAM" id="SSF53254">
    <property type="entry name" value="Phosphoglycerate mutase-like"/>
    <property type="match status" value="1"/>
</dbReference>
<dbReference type="PATRIC" id="fig|1423745.4.peg.270"/>
<dbReference type="CDD" id="cd07067">
    <property type="entry name" value="HP_PGM_like"/>
    <property type="match status" value="1"/>
</dbReference>
<dbReference type="GO" id="GO:0043456">
    <property type="term" value="P:regulation of pentose-phosphate shunt"/>
    <property type="evidence" value="ECO:0007669"/>
    <property type="project" value="TreeGrafter"/>
</dbReference>